<dbReference type="AlphaFoldDB" id="A0A8S1PBS9"/>
<proteinExistence type="predicted"/>
<accession>A0A8S1PBS9</accession>
<dbReference type="EMBL" id="CAJJDN010000074">
    <property type="protein sequence ID" value="CAD8100596.1"/>
    <property type="molecule type" value="Genomic_DNA"/>
</dbReference>
<protein>
    <submittedName>
        <fullName evidence="1">Uncharacterized protein</fullName>
    </submittedName>
</protein>
<keyword evidence="2" id="KW-1185">Reference proteome</keyword>
<gene>
    <name evidence="1" type="ORF">PSON_ATCC_30995.1.T0740115</name>
</gene>
<evidence type="ECO:0000313" key="1">
    <source>
        <dbReference type="EMBL" id="CAD8100596.1"/>
    </source>
</evidence>
<reference evidence="1" key="1">
    <citation type="submission" date="2021-01" db="EMBL/GenBank/DDBJ databases">
        <authorList>
            <consortium name="Genoscope - CEA"/>
            <person name="William W."/>
        </authorList>
    </citation>
    <scope>NUCLEOTIDE SEQUENCE</scope>
</reference>
<name>A0A8S1PBS9_9CILI</name>
<comment type="caution">
    <text evidence="1">The sequence shown here is derived from an EMBL/GenBank/DDBJ whole genome shotgun (WGS) entry which is preliminary data.</text>
</comment>
<dbReference type="Proteomes" id="UP000692954">
    <property type="component" value="Unassembled WGS sequence"/>
</dbReference>
<sequence length="159" mass="18986">MRKKSQIELKRLARSKALQKNAEMCPSKSQNLLFNSQNEDIVLNESLNQQIYQKPPRKSQVQQYLEKMLKTMDQKQIINQKDKNIKPLSIFNEELNKSKSKFHFRTCSQPSLTNYQSQFLPYYDQFRTTTNSSYQYNKKDCLKLIDLLKNKNKVIKIRK</sequence>
<evidence type="ECO:0000313" key="2">
    <source>
        <dbReference type="Proteomes" id="UP000692954"/>
    </source>
</evidence>
<dbReference type="OrthoDB" id="304993at2759"/>
<organism evidence="1 2">
    <name type="scientific">Paramecium sonneborni</name>
    <dbReference type="NCBI Taxonomy" id="65129"/>
    <lineage>
        <taxon>Eukaryota</taxon>
        <taxon>Sar</taxon>
        <taxon>Alveolata</taxon>
        <taxon>Ciliophora</taxon>
        <taxon>Intramacronucleata</taxon>
        <taxon>Oligohymenophorea</taxon>
        <taxon>Peniculida</taxon>
        <taxon>Parameciidae</taxon>
        <taxon>Paramecium</taxon>
    </lineage>
</organism>